<feature type="non-terminal residue" evidence="10">
    <location>
        <position position="1"/>
    </location>
</feature>
<keyword evidence="4" id="KW-0999">Mitochondrion inner membrane</keyword>
<keyword evidence="9" id="KW-0813">Transport</keyword>
<dbReference type="SUPFAM" id="SSF103506">
    <property type="entry name" value="Mitochondrial carrier"/>
    <property type="match status" value="1"/>
</dbReference>
<comment type="subcellular location">
    <subcellularLocation>
        <location evidence="1">Mitochondrion inner membrane</location>
        <topology evidence="1">Multi-pass membrane protein</topology>
    </subcellularLocation>
</comment>
<dbReference type="Proteomes" id="UP000266721">
    <property type="component" value="Unassembled WGS sequence"/>
</dbReference>
<protein>
    <submittedName>
        <fullName evidence="10">Mitochondrial 1-like glutamate carrier</fullName>
    </submittedName>
</protein>
<keyword evidence="7 8" id="KW-0472">Membrane</keyword>
<dbReference type="PANTHER" id="PTHR45678">
    <property type="entry name" value="MITOCHONDRIAL 2-OXODICARBOXYLATE CARRIER 1-RELATED"/>
    <property type="match status" value="1"/>
</dbReference>
<dbReference type="PROSITE" id="PS50920">
    <property type="entry name" value="SOLCAR"/>
    <property type="match status" value="1"/>
</dbReference>
<dbReference type="Gene3D" id="1.50.40.10">
    <property type="entry name" value="Mitochondrial carrier domain"/>
    <property type="match status" value="1"/>
</dbReference>
<dbReference type="GO" id="GO:0005743">
    <property type="term" value="C:mitochondrial inner membrane"/>
    <property type="evidence" value="ECO:0007669"/>
    <property type="project" value="UniProtKB-SubCell"/>
</dbReference>
<organism evidence="10 11">
    <name type="scientific">Mytilus galloprovincialis</name>
    <name type="common">Mediterranean mussel</name>
    <dbReference type="NCBI Taxonomy" id="29158"/>
    <lineage>
        <taxon>Eukaryota</taxon>
        <taxon>Metazoa</taxon>
        <taxon>Spiralia</taxon>
        <taxon>Lophotrochozoa</taxon>
        <taxon>Mollusca</taxon>
        <taxon>Bivalvia</taxon>
        <taxon>Autobranchia</taxon>
        <taxon>Pteriomorphia</taxon>
        <taxon>Mytilida</taxon>
        <taxon>Mytiloidea</taxon>
        <taxon>Mytilidae</taxon>
        <taxon>Mytilinae</taxon>
        <taxon>Mytilus</taxon>
    </lineage>
</organism>
<dbReference type="AlphaFoldDB" id="A0A3L5TR13"/>
<dbReference type="InterPro" id="IPR051028">
    <property type="entry name" value="Mito_Solute_Carrier"/>
</dbReference>
<evidence type="ECO:0000256" key="4">
    <source>
        <dbReference type="ARBA" id="ARBA00022792"/>
    </source>
</evidence>
<dbReference type="PANTHER" id="PTHR45678:SF5">
    <property type="entry name" value="AT03939P-RELATED"/>
    <property type="match status" value="1"/>
</dbReference>
<evidence type="ECO:0000256" key="6">
    <source>
        <dbReference type="ARBA" id="ARBA00023128"/>
    </source>
</evidence>
<dbReference type="GO" id="GO:0005313">
    <property type="term" value="F:L-glutamate transmembrane transporter activity"/>
    <property type="evidence" value="ECO:0007669"/>
    <property type="project" value="TreeGrafter"/>
</dbReference>
<evidence type="ECO:0000256" key="9">
    <source>
        <dbReference type="RuleBase" id="RU000488"/>
    </source>
</evidence>
<evidence type="ECO:0000256" key="7">
    <source>
        <dbReference type="ARBA" id="ARBA00023136"/>
    </source>
</evidence>
<keyword evidence="11" id="KW-1185">Reference proteome</keyword>
<keyword evidence="3 8" id="KW-0812">Transmembrane</keyword>
<name>A0A3L5TR13_MYTGA</name>
<dbReference type="SMR" id="A0A3L5TR13"/>
<evidence type="ECO:0000256" key="1">
    <source>
        <dbReference type="ARBA" id="ARBA00004448"/>
    </source>
</evidence>
<evidence type="ECO:0000256" key="2">
    <source>
        <dbReference type="ARBA" id="ARBA00006375"/>
    </source>
</evidence>
<comment type="caution">
    <text evidence="10">The sequence shown here is derived from an EMBL/GenBank/DDBJ whole genome shotgun (WGS) entry which is preliminary data.</text>
</comment>
<keyword evidence="5" id="KW-1133">Transmembrane helix</keyword>
<proteinExistence type="inferred from homology"/>
<dbReference type="GO" id="GO:0043490">
    <property type="term" value="P:malate-aspartate shuttle"/>
    <property type="evidence" value="ECO:0007669"/>
    <property type="project" value="TreeGrafter"/>
</dbReference>
<dbReference type="InterPro" id="IPR018108">
    <property type="entry name" value="MCP_transmembrane"/>
</dbReference>
<evidence type="ECO:0000256" key="3">
    <source>
        <dbReference type="ARBA" id="ARBA00022692"/>
    </source>
</evidence>
<dbReference type="GO" id="GO:0015183">
    <property type="term" value="F:L-aspartate transmembrane transporter activity"/>
    <property type="evidence" value="ECO:0007669"/>
    <property type="project" value="TreeGrafter"/>
</dbReference>
<dbReference type="Pfam" id="PF00153">
    <property type="entry name" value="Mito_carr"/>
    <property type="match status" value="2"/>
</dbReference>
<dbReference type="InterPro" id="IPR023395">
    <property type="entry name" value="MCP_dom_sf"/>
</dbReference>
<gene>
    <name evidence="10" type="ORF">AM593_01024</name>
</gene>
<evidence type="ECO:0000256" key="8">
    <source>
        <dbReference type="PROSITE-ProRule" id="PRU00282"/>
    </source>
</evidence>
<keyword evidence="6" id="KW-0496">Mitochondrion</keyword>
<evidence type="ECO:0000256" key="5">
    <source>
        <dbReference type="ARBA" id="ARBA00022989"/>
    </source>
</evidence>
<evidence type="ECO:0000313" key="10">
    <source>
        <dbReference type="EMBL" id="OPL21596.1"/>
    </source>
</evidence>
<feature type="repeat" description="Solcar" evidence="8">
    <location>
        <begin position="4"/>
        <end position="94"/>
    </location>
</feature>
<sequence length="217" mass="23618">MTTRPASVKFGNAAVAGITGVTINFPVDLCKTRLQNAETGPNGEKIYKSLLDCAKKTYKAEGFFGMYRGWAVNTLLITPEKCIKLGLNDLFCHHFGGKDGTLQWYGRLSAGGLAGACQIIVTTPMELLKIQLQDAGRSGVTLNADGTVAKKTALGIILTSTPLPQQNGIIKMLVKLLCFNISQSVLNLFLNNYKKGSWFNMELGKDEDVLSQILIRE</sequence>
<reference evidence="10 11" key="1">
    <citation type="journal article" date="2016" name="PLoS ONE">
        <title>A First Insight into the Genome of the Filter-Feeder Mussel Mytilus galloprovincialis.</title>
        <authorList>
            <person name="Murgarella M."/>
            <person name="Puiu D."/>
            <person name="Novoa B."/>
            <person name="Figueras A."/>
            <person name="Posada D."/>
            <person name="Canchaya C."/>
        </authorList>
    </citation>
    <scope>NUCLEOTIDE SEQUENCE [LARGE SCALE GENOMIC DNA]</scope>
    <source>
        <tissue evidence="10">Muscle</tissue>
    </source>
</reference>
<accession>A0A3L5TR13</accession>
<dbReference type="EMBL" id="KV590187">
    <property type="protein sequence ID" value="OPL21596.1"/>
    <property type="molecule type" value="Genomic_DNA"/>
</dbReference>
<evidence type="ECO:0000313" key="11">
    <source>
        <dbReference type="Proteomes" id="UP000266721"/>
    </source>
</evidence>
<comment type="similarity">
    <text evidence="2 9">Belongs to the mitochondrial carrier (TC 2.A.29) family.</text>
</comment>